<accession>E4YTI1</accession>
<dbReference type="Proteomes" id="UP000011014">
    <property type="component" value="Unassembled WGS sequence"/>
</dbReference>
<name>E4YTI1_OIKDI</name>
<organism evidence="1">
    <name type="scientific">Oikopleura dioica</name>
    <name type="common">Tunicate</name>
    <dbReference type="NCBI Taxonomy" id="34765"/>
    <lineage>
        <taxon>Eukaryota</taxon>
        <taxon>Metazoa</taxon>
        <taxon>Chordata</taxon>
        <taxon>Tunicata</taxon>
        <taxon>Appendicularia</taxon>
        <taxon>Copelata</taxon>
        <taxon>Oikopleuridae</taxon>
        <taxon>Oikopleura</taxon>
    </lineage>
</organism>
<protein>
    <submittedName>
        <fullName evidence="1">Uncharacterized protein</fullName>
    </submittedName>
</protein>
<sequence length="92" mass="10413">DIVYSVFKIIESWLIDRAAGILSRRATVATTFSSRAKKIKQEAKYQATQPLFFSSELFRVASLKKSQLQGIKDDVSDCEVGSSLYNKENSFR</sequence>
<feature type="non-terminal residue" evidence="1">
    <location>
        <position position="1"/>
    </location>
</feature>
<reference evidence="1" key="1">
    <citation type="journal article" date="2010" name="Science">
        <title>Plasticity of animal genome architecture unmasked by rapid evolution of a pelagic tunicate.</title>
        <authorList>
            <person name="Denoeud F."/>
            <person name="Henriet S."/>
            <person name="Mungpakdee S."/>
            <person name="Aury J.M."/>
            <person name="Da Silva C."/>
            <person name="Brinkmann H."/>
            <person name="Mikhaleva J."/>
            <person name="Olsen L.C."/>
            <person name="Jubin C."/>
            <person name="Canestro C."/>
            <person name="Bouquet J.M."/>
            <person name="Danks G."/>
            <person name="Poulain J."/>
            <person name="Campsteijn C."/>
            <person name="Adamski M."/>
            <person name="Cross I."/>
            <person name="Yadetie F."/>
            <person name="Muffato M."/>
            <person name="Louis A."/>
            <person name="Butcher S."/>
            <person name="Tsagkogeorga G."/>
            <person name="Konrad A."/>
            <person name="Singh S."/>
            <person name="Jensen M.F."/>
            <person name="Cong E.H."/>
            <person name="Eikeseth-Otteraa H."/>
            <person name="Noel B."/>
            <person name="Anthouard V."/>
            <person name="Porcel B.M."/>
            <person name="Kachouri-Lafond R."/>
            <person name="Nishino A."/>
            <person name="Ugolini M."/>
            <person name="Chourrout P."/>
            <person name="Nishida H."/>
            <person name="Aasland R."/>
            <person name="Huzurbazar S."/>
            <person name="Westhof E."/>
            <person name="Delsuc F."/>
            <person name="Lehrach H."/>
            <person name="Reinhardt R."/>
            <person name="Weissenbach J."/>
            <person name="Roy S.W."/>
            <person name="Artiguenave F."/>
            <person name="Postlethwait J.H."/>
            <person name="Manak J.R."/>
            <person name="Thompson E.M."/>
            <person name="Jaillon O."/>
            <person name="Du Pasquier L."/>
            <person name="Boudinot P."/>
            <person name="Liberles D.A."/>
            <person name="Volff J.N."/>
            <person name="Philippe H."/>
            <person name="Lenhard B."/>
            <person name="Roest Crollius H."/>
            <person name="Wincker P."/>
            <person name="Chourrout D."/>
        </authorList>
    </citation>
    <scope>NUCLEOTIDE SEQUENCE [LARGE SCALE GENOMIC DNA]</scope>
</reference>
<dbReference type="EMBL" id="FN655321">
    <property type="protein sequence ID" value="CBY38770.1"/>
    <property type="molecule type" value="Genomic_DNA"/>
</dbReference>
<evidence type="ECO:0000313" key="1">
    <source>
        <dbReference type="EMBL" id="CBY38770.1"/>
    </source>
</evidence>
<gene>
    <name evidence="1" type="ORF">GSOID_T00019292001</name>
</gene>
<dbReference type="AlphaFoldDB" id="E4YTI1"/>
<proteinExistence type="predicted"/>